<sequence length="328" mass="34274">MTTSEITGLHHVGLVVHDLSDAIDTFRRFGFHIAAPTYPALPPTPGAAPEPVGAGNTHADFPRGFLELLAVTTADGARIPADATLVPLRIPADRLDATRTAIRHTVAGLTERLERFEGAHILIFATADAEKTAARIAAEGVAHGGVVVAQRPITTAEGTSPQPISYLEIHDPATKAAILPEGRVGVAEDVPAAVLDAQTGLDHPNGAVGLVECVLCVDDEELDATAARYERYLGVAAHHESSSYGFSLGPHRLTLTTPHAVAARLPGERPRTPALSAYTIEVTDLAAAERLLRDRDVPLRTAATGELFIPAAAACGAAVLIRAATVTV</sequence>
<name>A0A378YVQ1_9NOCA</name>
<dbReference type="Proteomes" id="UP000255467">
    <property type="component" value="Unassembled WGS sequence"/>
</dbReference>
<accession>A0A378YVQ1</accession>
<reference evidence="2 3" key="1">
    <citation type="submission" date="2018-06" db="EMBL/GenBank/DDBJ databases">
        <authorList>
            <consortium name="Pathogen Informatics"/>
            <person name="Doyle S."/>
        </authorList>
    </citation>
    <scope>NUCLEOTIDE SEQUENCE [LARGE SCALE GENOMIC DNA]</scope>
    <source>
        <strain evidence="2 3">NCTC1934</strain>
    </source>
</reference>
<dbReference type="InterPro" id="IPR025870">
    <property type="entry name" value="Glyoxalase-like_dom"/>
</dbReference>
<evidence type="ECO:0000259" key="1">
    <source>
        <dbReference type="Pfam" id="PF13468"/>
    </source>
</evidence>
<gene>
    <name evidence="2" type="ORF">NCTC1934_04496</name>
</gene>
<dbReference type="STRING" id="1406858.GCA_000710895_06567"/>
<proteinExistence type="predicted"/>
<dbReference type="Gene3D" id="3.10.180.10">
    <property type="entry name" value="2,3-Dihydroxybiphenyl 1,2-Dioxygenase, domain 1"/>
    <property type="match status" value="1"/>
</dbReference>
<feature type="domain" description="Glyoxalase-like" evidence="1">
    <location>
        <begin position="9"/>
        <end position="232"/>
    </location>
</feature>
<dbReference type="EMBL" id="UGRY01000002">
    <property type="protein sequence ID" value="SUA80878.1"/>
    <property type="molecule type" value="Genomic_DNA"/>
</dbReference>
<dbReference type="SUPFAM" id="SSF54593">
    <property type="entry name" value="Glyoxalase/Bleomycin resistance protein/Dihydroxybiphenyl dioxygenase"/>
    <property type="match status" value="2"/>
</dbReference>
<dbReference type="InterPro" id="IPR029068">
    <property type="entry name" value="Glyas_Bleomycin-R_OHBP_Dase"/>
</dbReference>
<dbReference type="RefSeq" id="WP_039814998.1">
    <property type="nucleotide sequence ID" value="NZ_JADLRH010000003.1"/>
</dbReference>
<keyword evidence="3" id="KW-1185">Reference proteome</keyword>
<evidence type="ECO:0000313" key="2">
    <source>
        <dbReference type="EMBL" id="SUA80878.1"/>
    </source>
</evidence>
<dbReference type="Pfam" id="PF13468">
    <property type="entry name" value="Glyoxalase_3"/>
    <property type="match status" value="1"/>
</dbReference>
<protein>
    <recommendedName>
        <fullName evidence="1">Glyoxalase-like domain-containing protein</fullName>
    </recommendedName>
</protein>
<organism evidence="2 3">
    <name type="scientific">Nocardia otitidiscaviarum</name>
    <dbReference type="NCBI Taxonomy" id="1823"/>
    <lineage>
        <taxon>Bacteria</taxon>
        <taxon>Bacillati</taxon>
        <taxon>Actinomycetota</taxon>
        <taxon>Actinomycetes</taxon>
        <taxon>Mycobacteriales</taxon>
        <taxon>Nocardiaceae</taxon>
        <taxon>Nocardia</taxon>
    </lineage>
</organism>
<dbReference type="AlphaFoldDB" id="A0A378YVQ1"/>
<evidence type="ECO:0000313" key="3">
    <source>
        <dbReference type="Proteomes" id="UP000255467"/>
    </source>
</evidence>
<dbReference type="OrthoDB" id="4152030at2"/>